<organism evidence="5 6">
    <name type="scientific">Escallonia rubra</name>
    <dbReference type="NCBI Taxonomy" id="112253"/>
    <lineage>
        <taxon>Eukaryota</taxon>
        <taxon>Viridiplantae</taxon>
        <taxon>Streptophyta</taxon>
        <taxon>Embryophyta</taxon>
        <taxon>Tracheophyta</taxon>
        <taxon>Spermatophyta</taxon>
        <taxon>Magnoliopsida</taxon>
        <taxon>eudicotyledons</taxon>
        <taxon>Gunneridae</taxon>
        <taxon>Pentapetalae</taxon>
        <taxon>asterids</taxon>
        <taxon>campanulids</taxon>
        <taxon>Escalloniales</taxon>
        <taxon>Escalloniaceae</taxon>
        <taxon>Escallonia</taxon>
    </lineage>
</organism>
<evidence type="ECO:0000256" key="2">
    <source>
        <dbReference type="ARBA" id="ARBA00022679"/>
    </source>
</evidence>
<dbReference type="Gene3D" id="3.40.47.10">
    <property type="match status" value="1"/>
</dbReference>
<dbReference type="InterPro" id="IPR001099">
    <property type="entry name" value="Chalcone/stilbene_synt_N"/>
</dbReference>
<keyword evidence="3" id="KW-0012">Acyltransferase</keyword>
<dbReference type="InterPro" id="IPR011141">
    <property type="entry name" value="Polyketide_synthase_type-III"/>
</dbReference>
<keyword evidence="6" id="KW-1185">Reference proteome</keyword>
<dbReference type="PANTHER" id="PTHR11877:SF14">
    <property type="entry name" value="CHALCONE SYNTHASE"/>
    <property type="match status" value="1"/>
</dbReference>
<proteinExistence type="inferred from homology"/>
<reference evidence="5" key="1">
    <citation type="submission" date="2022-12" db="EMBL/GenBank/DDBJ databases">
        <title>Draft genome assemblies for two species of Escallonia (Escalloniales).</title>
        <authorList>
            <person name="Chanderbali A."/>
            <person name="Dervinis C."/>
            <person name="Anghel I."/>
            <person name="Soltis D."/>
            <person name="Soltis P."/>
            <person name="Zapata F."/>
        </authorList>
    </citation>
    <scope>NUCLEOTIDE SEQUENCE</scope>
    <source>
        <strain evidence="5">UCBG92.1500</strain>
        <tissue evidence="5">Leaf</tissue>
    </source>
</reference>
<dbReference type="GO" id="GO:0030639">
    <property type="term" value="P:polyketide biosynthetic process"/>
    <property type="evidence" value="ECO:0007669"/>
    <property type="project" value="TreeGrafter"/>
</dbReference>
<dbReference type="GO" id="GO:0016747">
    <property type="term" value="F:acyltransferase activity, transferring groups other than amino-acyl groups"/>
    <property type="evidence" value="ECO:0007669"/>
    <property type="project" value="InterPro"/>
</dbReference>
<evidence type="ECO:0000256" key="1">
    <source>
        <dbReference type="ARBA" id="ARBA00005531"/>
    </source>
</evidence>
<feature type="domain" description="Chalcone/stilbene synthase N-terminal" evidence="4">
    <location>
        <begin position="1"/>
        <end position="142"/>
    </location>
</feature>
<dbReference type="Proteomes" id="UP001187471">
    <property type="component" value="Unassembled WGS sequence"/>
</dbReference>
<evidence type="ECO:0000259" key="4">
    <source>
        <dbReference type="Pfam" id="PF00195"/>
    </source>
</evidence>
<evidence type="ECO:0000313" key="5">
    <source>
        <dbReference type="EMBL" id="KAK2970850.1"/>
    </source>
</evidence>
<comment type="similarity">
    <text evidence="1">Belongs to the thiolase-like superfamily. Chalcone/stilbene synthases family.</text>
</comment>
<dbReference type="SUPFAM" id="SSF53901">
    <property type="entry name" value="Thiolase-like"/>
    <property type="match status" value="1"/>
</dbReference>
<name>A0AA88QX04_9ASTE</name>
<dbReference type="InterPro" id="IPR016039">
    <property type="entry name" value="Thiolase-like"/>
</dbReference>
<evidence type="ECO:0000313" key="6">
    <source>
        <dbReference type="Proteomes" id="UP001187471"/>
    </source>
</evidence>
<dbReference type="PANTHER" id="PTHR11877">
    <property type="entry name" value="HYDROXYMETHYLGLUTARYL-COA SYNTHASE"/>
    <property type="match status" value="1"/>
</dbReference>
<dbReference type="AlphaFoldDB" id="A0AA88QX04"/>
<sequence length="186" mass="19946">MTPSLDARQGMVVVEIPKLDKEVATKAIKEWGQPKSKITYLVFCTTSGVNIPGADCQLTKLLGLCPSVKRLMMYQQSCFTGGTVLRLAKDLTENNAGACVLIVCFEITTVTFCGPSDTHLDSLVGQALFGDGAVSMIVGADPDVSVELPLFQLGLHVKSPSLAVMTTYVFILSSLLHSQFVCTHFG</sequence>
<comment type="caution">
    <text evidence="5">The sequence shown here is derived from an EMBL/GenBank/DDBJ whole genome shotgun (WGS) entry which is preliminary data.</text>
</comment>
<evidence type="ECO:0000256" key="3">
    <source>
        <dbReference type="ARBA" id="ARBA00023315"/>
    </source>
</evidence>
<dbReference type="EMBL" id="JAVXUO010002639">
    <property type="protein sequence ID" value="KAK2970850.1"/>
    <property type="molecule type" value="Genomic_DNA"/>
</dbReference>
<gene>
    <name evidence="5" type="ORF">RJ640_016646</name>
</gene>
<accession>A0AA88QX04</accession>
<keyword evidence="2" id="KW-0808">Transferase</keyword>
<dbReference type="Pfam" id="PF00195">
    <property type="entry name" value="Chal_sti_synt_N"/>
    <property type="match status" value="1"/>
</dbReference>
<protein>
    <recommendedName>
        <fullName evidence="4">Chalcone/stilbene synthase N-terminal domain-containing protein</fullName>
    </recommendedName>
</protein>
<dbReference type="FunFam" id="3.40.47.10:FF:000025">
    <property type="entry name" value="Chalcone synthase 2"/>
    <property type="match status" value="1"/>
</dbReference>